<feature type="transmembrane region" description="Helical" evidence="2">
    <location>
        <begin position="269"/>
        <end position="293"/>
    </location>
</feature>
<dbReference type="EMBL" id="JAULSN010000007">
    <property type="protein sequence ID" value="KAK3366652.1"/>
    <property type="molecule type" value="Genomic_DNA"/>
</dbReference>
<evidence type="ECO:0000256" key="1">
    <source>
        <dbReference type="SAM" id="MobiDB-lite"/>
    </source>
</evidence>
<feature type="compositionally biased region" description="Low complexity" evidence="1">
    <location>
        <begin position="343"/>
        <end position="355"/>
    </location>
</feature>
<keyword evidence="4" id="KW-1185">Reference proteome</keyword>
<keyword evidence="2" id="KW-0472">Membrane</keyword>
<dbReference type="AlphaFoldDB" id="A0AAE0JZ10"/>
<reference evidence="3" key="2">
    <citation type="submission" date="2023-06" db="EMBL/GenBank/DDBJ databases">
        <authorList>
            <consortium name="Lawrence Berkeley National Laboratory"/>
            <person name="Haridas S."/>
            <person name="Hensen N."/>
            <person name="Bonometti L."/>
            <person name="Westerberg I."/>
            <person name="Brannstrom I.O."/>
            <person name="Guillou S."/>
            <person name="Cros-Aarteil S."/>
            <person name="Calhoun S."/>
            <person name="Kuo A."/>
            <person name="Mondo S."/>
            <person name="Pangilinan J."/>
            <person name="Riley R."/>
            <person name="Labutti K."/>
            <person name="Andreopoulos B."/>
            <person name="Lipzen A."/>
            <person name="Chen C."/>
            <person name="Yanf M."/>
            <person name="Daum C."/>
            <person name="Ng V."/>
            <person name="Clum A."/>
            <person name="Steindorff A."/>
            <person name="Ohm R."/>
            <person name="Martin F."/>
            <person name="Silar P."/>
            <person name="Natvig D."/>
            <person name="Lalanne C."/>
            <person name="Gautier V."/>
            <person name="Ament-Velasquez S.L."/>
            <person name="Kruys A."/>
            <person name="Hutchinson M.I."/>
            <person name="Powell A.J."/>
            <person name="Barry K."/>
            <person name="Miller A.N."/>
            <person name="Grigoriev I.V."/>
            <person name="Debuchy R."/>
            <person name="Gladieux P."/>
            <person name="Thoren M.H."/>
            <person name="Johannesson H."/>
        </authorList>
    </citation>
    <scope>NUCLEOTIDE SEQUENCE</scope>
    <source>
        <strain evidence="3">CBS 958.72</strain>
    </source>
</reference>
<evidence type="ECO:0000313" key="4">
    <source>
        <dbReference type="Proteomes" id="UP001287356"/>
    </source>
</evidence>
<organism evidence="3 4">
    <name type="scientific">Lasiosphaeria ovina</name>
    <dbReference type="NCBI Taxonomy" id="92902"/>
    <lineage>
        <taxon>Eukaryota</taxon>
        <taxon>Fungi</taxon>
        <taxon>Dikarya</taxon>
        <taxon>Ascomycota</taxon>
        <taxon>Pezizomycotina</taxon>
        <taxon>Sordariomycetes</taxon>
        <taxon>Sordariomycetidae</taxon>
        <taxon>Sordariales</taxon>
        <taxon>Lasiosphaeriaceae</taxon>
        <taxon>Lasiosphaeria</taxon>
    </lineage>
</organism>
<gene>
    <name evidence="3" type="ORF">B0T24DRAFT_596566</name>
</gene>
<feature type="transmembrane region" description="Helical" evidence="2">
    <location>
        <begin position="211"/>
        <end position="234"/>
    </location>
</feature>
<keyword evidence="2" id="KW-1133">Transmembrane helix</keyword>
<protein>
    <submittedName>
        <fullName evidence="3">Uncharacterized protein</fullName>
    </submittedName>
</protein>
<feature type="transmembrane region" description="Helical" evidence="2">
    <location>
        <begin position="305"/>
        <end position="326"/>
    </location>
</feature>
<reference evidence="3" key="1">
    <citation type="journal article" date="2023" name="Mol. Phylogenet. Evol.">
        <title>Genome-scale phylogeny and comparative genomics of the fungal order Sordariales.</title>
        <authorList>
            <person name="Hensen N."/>
            <person name="Bonometti L."/>
            <person name="Westerberg I."/>
            <person name="Brannstrom I.O."/>
            <person name="Guillou S."/>
            <person name="Cros-Aarteil S."/>
            <person name="Calhoun S."/>
            <person name="Haridas S."/>
            <person name="Kuo A."/>
            <person name="Mondo S."/>
            <person name="Pangilinan J."/>
            <person name="Riley R."/>
            <person name="LaButti K."/>
            <person name="Andreopoulos B."/>
            <person name="Lipzen A."/>
            <person name="Chen C."/>
            <person name="Yan M."/>
            <person name="Daum C."/>
            <person name="Ng V."/>
            <person name="Clum A."/>
            <person name="Steindorff A."/>
            <person name="Ohm R.A."/>
            <person name="Martin F."/>
            <person name="Silar P."/>
            <person name="Natvig D.O."/>
            <person name="Lalanne C."/>
            <person name="Gautier V."/>
            <person name="Ament-Velasquez S.L."/>
            <person name="Kruys A."/>
            <person name="Hutchinson M.I."/>
            <person name="Powell A.J."/>
            <person name="Barry K."/>
            <person name="Miller A.N."/>
            <person name="Grigoriev I.V."/>
            <person name="Debuchy R."/>
            <person name="Gladieux P."/>
            <person name="Hiltunen Thoren M."/>
            <person name="Johannesson H."/>
        </authorList>
    </citation>
    <scope>NUCLEOTIDE SEQUENCE</scope>
    <source>
        <strain evidence="3">CBS 958.72</strain>
    </source>
</reference>
<keyword evidence="2" id="KW-0812">Transmembrane</keyword>
<evidence type="ECO:0000313" key="3">
    <source>
        <dbReference type="EMBL" id="KAK3366652.1"/>
    </source>
</evidence>
<proteinExistence type="predicted"/>
<name>A0AAE0JZ10_9PEZI</name>
<comment type="caution">
    <text evidence="3">The sequence shown here is derived from an EMBL/GenBank/DDBJ whole genome shotgun (WGS) entry which is preliminary data.</text>
</comment>
<feature type="transmembrane region" description="Helical" evidence="2">
    <location>
        <begin position="150"/>
        <end position="172"/>
    </location>
</feature>
<evidence type="ECO:0000256" key="2">
    <source>
        <dbReference type="SAM" id="Phobius"/>
    </source>
</evidence>
<dbReference type="Proteomes" id="UP001287356">
    <property type="component" value="Unassembled WGS sequence"/>
</dbReference>
<accession>A0AAE0JZ10</accession>
<sequence>MDLSTDELETTKDDGRAIRDVIFPNFRQTPPRLRYWIWLCPKQSPEWAAQDLYGVGIRAGTYCQRIATLVAGMALPEEAASIQTTTIYFQCAVLGTLILVTLRRNIAQPEVLVIVPLVFGGFVAAQTFEPGTMRLIGGGGTGGARQKMPFGLRALVMLQILGALAGYSLWFWCKGLDSTLPAEADPDAAPCTYYAFMLSRVEVSRPRVFEVLMSGLGGICFVVADALSLVGPALSYITSGRRIAVWHLIAAALGIGDAQDTMDTPRWRIWAKMIVSFTAIGYIVVMVEITLAWNPIEGANGMDSVGQLVPLIIGAMGLVKIAYLFLRERLQVHSGSPLASPNGSGELELSEGIGN</sequence>
<feature type="region of interest" description="Disordered" evidence="1">
    <location>
        <begin position="334"/>
        <end position="355"/>
    </location>
</feature>